<feature type="chain" id="PRO_5047489330" evidence="1">
    <location>
        <begin position="29"/>
        <end position="205"/>
    </location>
</feature>
<protein>
    <submittedName>
        <fullName evidence="2">Uncharacterized protein</fullName>
    </submittedName>
</protein>
<dbReference type="EMBL" id="JAKZGP010000050">
    <property type="protein sequence ID" value="MCH7410878.1"/>
    <property type="molecule type" value="Genomic_DNA"/>
</dbReference>
<accession>A0ABS9V3C1</accession>
<evidence type="ECO:0000313" key="2">
    <source>
        <dbReference type="EMBL" id="MCH7410878.1"/>
    </source>
</evidence>
<comment type="caution">
    <text evidence="2">The sequence shown here is derived from an EMBL/GenBank/DDBJ whole genome shotgun (WGS) entry which is preliminary data.</text>
</comment>
<feature type="signal peptide" evidence="1">
    <location>
        <begin position="1"/>
        <end position="28"/>
    </location>
</feature>
<dbReference type="Proteomes" id="UP001165489">
    <property type="component" value="Unassembled WGS sequence"/>
</dbReference>
<evidence type="ECO:0000313" key="3">
    <source>
        <dbReference type="Proteomes" id="UP001165489"/>
    </source>
</evidence>
<proteinExistence type="predicted"/>
<keyword evidence="3" id="KW-1185">Reference proteome</keyword>
<dbReference type="RefSeq" id="WP_241349236.1">
    <property type="nucleotide sequence ID" value="NZ_JAKZGP010000050.1"/>
</dbReference>
<organism evidence="2 3">
    <name type="scientific">Belliella filtrata</name>
    <dbReference type="NCBI Taxonomy" id="2923435"/>
    <lineage>
        <taxon>Bacteria</taxon>
        <taxon>Pseudomonadati</taxon>
        <taxon>Bacteroidota</taxon>
        <taxon>Cytophagia</taxon>
        <taxon>Cytophagales</taxon>
        <taxon>Cyclobacteriaceae</taxon>
        <taxon>Belliella</taxon>
    </lineage>
</organism>
<name>A0ABS9V3C1_9BACT</name>
<keyword evidence="1" id="KW-0732">Signal</keyword>
<reference evidence="2" key="1">
    <citation type="submission" date="2022-03" db="EMBL/GenBank/DDBJ databases">
        <title>De novo assembled genomes of Belliella spp. (Cyclobacteriaceae) strains.</title>
        <authorList>
            <person name="Szabo A."/>
            <person name="Korponai K."/>
            <person name="Felfoldi T."/>
        </authorList>
    </citation>
    <scope>NUCLEOTIDE SEQUENCE</scope>
    <source>
        <strain evidence="2">DSM 111904</strain>
    </source>
</reference>
<evidence type="ECO:0000256" key="1">
    <source>
        <dbReference type="SAM" id="SignalP"/>
    </source>
</evidence>
<sequence length="205" mass="24279">MTKLFQKAFAIILFFTVFISVSSNNAKAQTEDIELEYSLLRAIYDNEDDLIRQNTLSKEEMDFFYNEYFNYSFINEFNRYKNALDPSAYVDFDTLLTSDQKQEFIRKLEHPIKVDLDPVRIIPPIISESAIEERKNELQGREMLIFTLISYPIIQKGKNGEVYGIVFETGNIFPEWHDIFIKGTVRIFKLEEDNWKFFATVNCWL</sequence>
<gene>
    <name evidence="2" type="ORF">MM239_15830</name>
</gene>